<dbReference type="Pfam" id="PF00682">
    <property type="entry name" value="HMGL-like"/>
    <property type="match status" value="1"/>
</dbReference>
<evidence type="ECO:0000256" key="1">
    <source>
        <dbReference type="ARBA" id="ARBA00004689"/>
    </source>
</evidence>
<organism evidence="7">
    <name type="scientific">marine sediment metagenome</name>
    <dbReference type="NCBI Taxonomy" id="412755"/>
    <lineage>
        <taxon>unclassified sequences</taxon>
        <taxon>metagenomes</taxon>
        <taxon>ecological metagenomes</taxon>
    </lineage>
</organism>
<sequence>MDKVMIFDTTLRDGEQAAGASLNAQEKLKIAKQLEKLGVDVIEAGFPVSSPGDFEAVRLISEE</sequence>
<feature type="non-terminal residue" evidence="7">
    <location>
        <position position="63"/>
    </location>
</feature>
<dbReference type="PROSITE" id="PS00815">
    <property type="entry name" value="AIPM_HOMOCIT_SYNTH_1"/>
    <property type="match status" value="1"/>
</dbReference>
<dbReference type="SUPFAM" id="SSF51569">
    <property type="entry name" value="Aldolase"/>
    <property type="match status" value="1"/>
</dbReference>
<comment type="pathway">
    <text evidence="1">Amino-acid biosynthesis; L-leucine biosynthesis; L-leucine from 3-methyl-2-oxobutanoate: step 1/4.</text>
</comment>
<evidence type="ECO:0000256" key="5">
    <source>
        <dbReference type="ARBA" id="ARBA00023304"/>
    </source>
</evidence>
<dbReference type="InterPro" id="IPR002034">
    <property type="entry name" value="AIPM/Hcit_synth_CS"/>
</dbReference>
<comment type="caution">
    <text evidence="7">The sequence shown here is derived from an EMBL/GenBank/DDBJ whole genome shotgun (WGS) entry which is preliminary data.</text>
</comment>
<proteinExistence type="predicted"/>
<evidence type="ECO:0000256" key="4">
    <source>
        <dbReference type="ARBA" id="ARBA00022679"/>
    </source>
</evidence>
<dbReference type="InterPro" id="IPR013785">
    <property type="entry name" value="Aldolase_TIM"/>
</dbReference>
<dbReference type="GO" id="GO:0009098">
    <property type="term" value="P:L-leucine biosynthetic process"/>
    <property type="evidence" value="ECO:0007669"/>
    <property type="project" value="TreeGrafter"/>
</dbReference>
<keyword evidence="5" id="KW-0100">Branched-chain amino acid biosynthesis</keyword>
<evidence type="ECO:0000259" key="6">
    <source>
        <dbReference type="PROSITE" id="PS50991"/>
    </source>
</evidence>
<protein>
    <recommendedName>
        <fullName evidence="2">2-isopropylmalate synthase</fullName>
        <ecNumber evidence="2">2.3.3.13</ecNumber>
    </recommendedName>
</protein>
<accession>X1JAY2</accession>
<dbReference type="PROSITE" id="PS50991">
    <property type="entry name" value="PYR_CT"/>
    <property type="match status" value="1"/>
</dbReference>
<dbReference type="InterPro" id="IPR050073">
    <property type="entry name" value="2-IPM_HCS-like"/>
</dbReference>
<evidence type="ECO:0000313" key="7">
    <source>
        <dbReference type="EMBL" id="GAH66923.1"/>
    </source>
</evidence>
<dbReference type="EC" id="2.3.3.13" evidence="2"/>
<dbReference type="AlphaFoldDB" id="X1JAY2"/>
<dbReference type="PANTHER" id="PTHR10277">
    <property type="entry name" value="HOMOCITRATE SYNTHASE-RELATED"/>
    <property type="match status" value="1"/>
</dbReference>
<dbReference type="EMBL" id="BARU01026796">
    <property type="protein sequence ID" value="GAH66923.1"/>
    <property type="molecule type" value="Genomic_DNA"/>
</dbReference>
<feature type="domain" description="Pyruvate carboxyltransferase" evidence="6">
    <location>
        <begin position="4"/>
        <end position="63"/>
    </location>
</feature>
<reference evidence="7" key="1">
    <citation type="journal article" date="2014" name="Front. Microbiol.">
        <title>High frequency of phylogenetically diverse reductive dehalogenase-homologous genes in deep subseafloor sedimentary metagenomes.</title>
        <authorList>
            <person name="Kawai M."/>
            <person name="Futagami T."/>
            <person name="Toyoda A."/>
            <person name="Takaki Y."/>
            <person name="Nishi S."/>
            <person name="Hori S."/>
            <person name="Arai W."/>
            <person name="Tsubouchi T."/>
            <person name="Morono Y."/>
            <person name="Uchiyama I."/>
            <person name="Ito T."/>
            <person name="Fujiyama A."/>
            <person name="Inagaki F."/>
            <person name="Takami H."/>
        </authorList>
    </citation>
    <scope>NUCLEOTIDE SEQUENCE</scope>
    <source>
        <strain evidence="7">Expedition CK06-06</strain>
    </source>
</reference>
<dbReference type="PANTHER" id="PTHR10277:SF9">
    <property type="entry name" value="2-ISOPROPYLMALATE SYNTHASE 1, CHLOROPLASTIC-RELATED"/>
    <property type="match status" value="1"/>
</dbReference>
<keyword evidence="3" id="KW-0028">Amino-acid biosynthesis</keyword>
<dbReference type="InterPro" id="IPR000891">
    <property type="entry name" value="PYR_CT"/>
</dbReference>
<dbReference type="Gene3D" id="3.20.20.70">
    <property type="entry name" value="Aldolase class I"/>
    <property type="match status" value="1"/>
</dbReference>
<keyword evidence="4" id="KW-0808">Transferase</keyword>
<gene>
    <name evidence="7" type="ORF">S03H2_43003</name>
</gene>
<dbReference type="GO" id="GO:0003852">
    <property type="term" value="F:2-isopropylmalate synthase activity"/>
    <property type="evidence" value="ECO:0007669"/>
    <property type="project" value="UniProtKB-EC"/>
</dbReference>
<evidence type="ECO:0000256" key="2">
    <source>
        <dbReference type="ARBA" id="ARBA00012973"/>
    </source>
</evidence>
<name>X1JAY2_9ZZZZ</name>
<evidence type="ECO:0000256" key="3">
    <source>
        <dbReference type="ARBA" id="ARBA00022605"/>
    </source>
</evidence>